<accession>A0A1J5RJM9</accession>
<name>A0A1J5RJM9_9ZZZZ</name>
<gene>
    <name evidence="1" type="ORF">GALL_216690</name>
</gene>
<proteinExistence type="predicted"/>
<comment type="caution">
    <text evidence="1">The sequence shown here is derived from an EMBL/GenBank/DDBJ whole genome shotgun (WGS) entry which is preliminary data.</text>
</comment>
<dbReference type="EMBL" id="MLJW01000151">
    <property type="protein sequence ID" value="OIQ96270.1"/>
    <property type="molecule type" value="Genomic_DNA"/>
</dbReference>
<organism evidence="1">
    <name type="scientific">mine drainage metagenome</name>
    <dbReference type="NCBI Taxonomy" id="410659"/>
    <lineage>
        <taxon>unclassified sequences</taxon>
        <taxon>metagenomes</taxon>
        <taxon>ecological metagenomes</taxon>
    </lineage>
</organism>
<reference evidence="1" key="1">
    <citation type="submission" date="2016-10" db="EMBL/GenBank/DDBJ databases">
        <title>Sequence of Gallionella enrichment culture.</title>
        <authorList>
            <person name="Poehlein A."/>
            <person name="Muehling M."/>
            <person name="Daniel R."/>
        </authorList>
    </citation>
    <scope>NUCLEOTIDE SEQUENCE</scope>
</reference>
<sequence>MIPALAQVVLGELLGFLFCNLARLEQVVLLLDDAHARIHQRLERLLFLFHHVRTQTQHRISTEQHQPQQHAAEQQI</sequence>
<protein>
    <submittedName>
        <fullName evidence="1">Uncharacterized protein</fullName>
    </submittedName>
</protein>
<evidence type="ECO:0000313" key="1">
    <source>
        <dbReference type="EMBL" id="OIQ96270.1"/>
    </source>
</evidence>
<dbReference type="AlphaFoldDB" id="A0A1J5RJM9"/>